<dbReference type="Pfam" id="PF00702">
    <property type="entry name" value="Hydrolase"/>
    <property type="match status" value="1"/>
</dbReference>
<dbReference type="NCBIfam" id="TIGR01509">
    <property type="entry name" value="HAD-SF-IA-v3"/>
    <property type="match status" value="1"/>
</dbReference>
<keyword evidence="1" id="KW-0378">Hydrolase</keyword>
<name>A0ABS9D2C6_9RHOB</name>
<dbReference type="SFLD" id="SFLDG01129">
    <property type="entry name" value="C1.5:_HAD__Beta-PGM__Phosphata"/>
    <property type="match status" value="1"/>
</dbReference>
<dbReference type="InterPro" id="IPR023214">
    <property type="entry name" value="HAD_sf"/>
</dbReference>
<accession>A0ABS9D2C6</accession>
<protein>
    <submittedName>
        <fullName evidence="1">HAD-IA family hydrolase</fullName>
    </submittedName>
</protein>
<dbReference type="Proteomes" id="UP001200557">
    <property type="component" value="Unassembled WGS sequence"/>
</dbReference>
<dbReference type="PANTHER" id="PTHR43611:SF3">
    <property type="entry name" value="FLAVIN MONONUCLEOTIDE HYDROLASE 1, CHLOROPLATIC"/>
    <property type="match status" value="1"/>
</dbReference>
<gene>
    <name evidence="1" type="ORF">L0664_17110</name>
</gene>
<dbReference type="PANTHER" id="PTHR43611">
    <property type="entry name" value="ALPHA-D-GLUCOSE 1-PHOSPHATE PHOSPHATASE"/>
    <property type="match status" value="1"/>
</dbReference>
<keyword evidence="2" id="KW-1185">Reference proteome</keyword>
<dbReference type="SFLD" id="SFLDS00003">
    <property type="entry name" value="Haloacid_Dehalogenase"/>
    <property type="match status" value="1"/>
</dbReference>
<dbReference type="Gene3D" id="3.40.50.1000">
    <property type="entry name" value="HAD superfamily/HAD-like"/>
    <property type="match status" value="1"/>
</dbReference>
<dbReference type="GO" id="GO:0016787">
    <property type="term" value="F:hydrolase activity"/>
    <property type="evidence" value="ECO:0007669"/>
    <property type="project" value="UniProtKB-KW"/>
</dbReference>
<dbReference type="InterPro" id="IPR036412">
    <property type="entry name" value="HAD-like_sf"/>
</dbReference>
<dbReference type="InterPro" id="IPR006439">
    <property type="entry name" value="HAD-SF_hydro_IA"/>
</dbReference>
<dbReference type="EMBL" id="JAKGAQ010000005">
    <property type="protein sequence ID" value="MCF2872790.1"/>
    <property type="molecule type" value="Genomic_DNA"/>
</dbReference>
<dbReference type="SUPFAM" id="SSF56784">
    <property type="entry name" value="HAD-like"/>
    <property type="match status" value="1"/>
</dbReference>
<comment type="caution">
    <text evidence="1">The sequence shown here is derived from an EMBL/GenBank/DDBJ whole genome shotgun (WGS) entry which is preliminary data.</text>
</comment>
<reference evidence="1 2" key="1">
    <citation type="submission" date="2022-01" db="EMBL/GenBank/DDBJ databases">
        <title>Octadecabacter sp. nov., isolated from a marine alga.</title>
        <authorList>
            <person name="Jin M.S."/>
            <person name="Kim H.M."/>
            <person name="Han D.M."/>
            <person name="Jung J.J."/>
            <person name="Jeon C.O."/>
        </authorList>
    </citation>
    <scope>NUCLEOTIDE SEQUENCE [LARGE SCALE GENOMIC DNA]</scope>
    <source>
        <strain evidence="1 2">G9-8</strain>
    </source>
</reference>
<evidence type="ECO:0000313" key="1">
    <source>
        <dbReference type="EMBL" id="MCF2872790.1"/>
    </source>
</evidence>
<organism evidence="1 2">
    <name type="scientific">Octadecabacter dasysiphoniae</name>
    <dbReference type="NCBI Taxonomy" id="2909341"/>
    <lineage>
        <taxon>Bacteria</taxon>
        <taxon>Pseudomonadati</taxon>
        <taxon>Pseudomonadota</taxon>
        <taxon>Alphaproteobacteria</taxon>
        <taxon>Rhodobacterales</taxon>
        <taxon>Roseobacteraceae</taxon>
        <taxon>Octadecabacter</taxon>
    </lineage>
</organism>
<proteinExistence type="predicted"/>
<evidence type="ECO:0000313" key="2">
    <source>
        <dbReference type="Proteomes" id="UP001200557"/>
    </source>
</evidence>
<sequence>MLDVDGVLVFGRPSDGQHWMVGLEKDLGIIPRKISRCFFKAEWNSVLEGRMSLIPALQKALCELGSDISAEEFVSYWFKMSSRIVAPVLSDVRKARKQGIPVYLATNQCHERADHLLNTVGLCKEIDGIVHSAMAGYQKPNAGFYSYGERKTGYCSEELIIVDDNLENVEAAMAVGWQAVHWADGDNLSSILQRSIG</sequence>
<dbReference type="RefSeq" id="WP_235227115.1">
    <property type="nucleotide sequence ID" value="NZ_JAKGAQ010000005.1"/>
</dbReference>